<dbReference type="InterPro" id="IPR044288">
    <property type="entry name" value="ZNF598/HEL2"/>
</dbReference>
<reference evidence="3 4" key="1">
    <citation type="submission" date="2020-02" db="EMBL/GenBank/DDBJ databases">
        <title>Draft genome sequence of Haematococcus lacustris strain NIES-144.</title>
        <authorList>
            <person name="Morimoto D."/>
            <person name="Nakagawa S."/>
            <person name="Yoshida T."/>
            <person name="Sawayama S."/>
        </authorList>
    </citation>
    <scope>NUCLEOTIDE SEQUENCE [LARGE SCALE GENOMIC DNA]</scope>
    <source>
        <strain evidence="3 4">NIES-144</strain>
    </source>
</reference>
<gene>
    <name evidence="3" type="ORF">HaLaN_21141</name>
</gene>
<protein>
    <recommendedName>
        <fullName evidence="2">C2H2-type domain-containing protein</fullName>
    </recommendedName>
</protein>
<dbReference type="GO" id="GO:0061630">
    <property type="term" value="F:ubiquitin protein ligase activity"/>
    <property type="evidence" value="ECO:0007669"/>
    <property type="project" value="InterPro"/>
</dbReference>
<dbReference type="PROSITE" id="PS00028">
    <property type="entry name" value="ZINC_FINGER_C2H2_1"/>
    <property type="match status" value="1"/>
</dbReference>
<dbReference type="GO" id="GO:0016567">
    <property type="term" value="P:protein ubiquitination"/>
    <property type="evidence" value="ECO:0007669"/>
    <property type="project" value="TreeGrafter"/>
</dbReference>
<feature type="domain" description="C2H2-type" evidence="2">
    <location>
        <begin position="134"/>
        <end position="155"/>
    </location>
</feature>
<dbReference type="Proteomes" id="UP000485058">
    <property type="component" value="Unassembled WGS sequence"/>
</dbReference>
<keyword evidence="4" id="KW-1185">Reference proteome</keyword>
<evidence type="ECO:0000313" key="4">
    <source>
        <dbReference type="Proteomes" id="UP000485058"/>
    </source>
</evidence>
<dbReference type="GO" id="GO:0072344">
    <property type="term" value="P:rescue of stalled ribosome"/>
    <property type="evidence" value="ECO:0007669"/>
    <property type="project" value="InterPro"/>
</dbReference>
<dbReference type="EMBL" id="BLLF01002292">
    <property type="protein sequence ID" value="GFH23518.1"/>
    <property type="molecule type" value="Genomic_DNA"/>
</dbReference>
<feature type="compositionally biased region" description="Low complexity" evidence="1">
    <location>
        <begin position="378"/>
        <end position="395"/>
    </location>
</feature>
<feature type="non-terminal residue" evidence="3">
    <location>
        <position position="1"/>
    </location>
</feature>
<feature type="non-terminal residue" evidence="3">
    <location>
        <position position="607"/>
    </location>
</feature>
<dbReference type="CDD" id="cd09917">
    <property type="entry name" value="F-box_SF"/>
    <property type="match status" value="1"/>
</dbReference>
<organism evidence="3 4">
    <name type="scientific">Haematococcus lacustris</name>
    <name type="common">Green alga</name>
    <name type="synonym">Haematococcus pluvialis</name>
    <dbReference type="NCBI Taxonomy" id="44745"/>
    <lineage>
        <taxon>Eukaryota</taxon>
        <taxon>Viridiplantae</taxon>
        <taxon>Chlorophyta</taxon>
        <taxon>core chlorophytes</taxon>
        <taxon>Chlorophyceae</taxon>
        <taxon>CS clade</taxon>
        <taxon>Chlamydomonadales</taxon>
        <taxon>Haematococcaceae</taxon>
        <taxon>Haematococcus</taxon>
    </lineage>
</organism>
<comment type="caution">
    <text evidence="3">The sequence shown here is derived from an EMBL/GenBank/DDBJ whole genome shotgun (WGS) entry which is preliminary data.</text>
</comment>
<evidence type="ECO:0000259" key="2">
    <source>
        <dbReference type="PROSITE" id="PS00028"/>
    </source>
</evidence>
<feature type="compositionally biased region" description="Basic and acidic residues" evidence="1">
    <location>
        <begin position="284"/>
        <end position="293"/>
    </location>
</feature>
<accession>A0A699ZYT5</accession>
<dbReference type="AlphaFoldDB" id="A0A699ZYT5"/>
<dbReference type="InterPro" id="IPR056437">
    <property type="entry name" value="Znf-C2H2_ZNF598/HEL2"/>
</dbReference>
<dbReference type="PANTHER" id="PTHR22938">
    <property type="entry name" value="ZINC FINGER PROTEIN 598"/>
    <property type="match status" value="1"/>
</dbReference>
<dbReference type="SMART" id="SM00355">
    <property type="entry name" value="ZnF_C2H2"/>
    <property type="match status" value="3"/>
</dbReference>
<dbReference type="Pfam" id="PF23230">
    <property type="entry name" value="zf-C2H2_13"/>
    <property type="match status" value="1"/>
</dbReference>
<dbReference type="GO" id="GO:0043022">
    <property type="term" value="F:ribosome binding"/>
    <property type="evidence" value="ECO:0007669"/>
    <property type="project" value="TreeGrafter"/>
</dbReference>
<sequence>MGDFTTRLTAEQYDDLKRRADNGEVNYIAAIEGYFNDPNHYQQIKSLCGYTHPLVVDKCKELGRPVPSFTTVPAVRKWLATNCGRQLCDICVAGRKVFLCEQLTYDKAELDRHLRSGDETGPLAESGFKGHPVCKFCRQRFYDSAELYKHMESAHEHCFLCRRLQPGTYVYYRHYRELEDHFRKDHHLCPHPGCLDKKFVVFASEQDLKRHMAGEHGDELKMSKAQRREANALPIPLQFREGQGVVIGGGDNVSSRHGRRQGPGGLTGLMRHSRSEGTMQGSGSEREGAYRTDTEAVTSVTFRADEFPSMASTSGGVGGPAPGWYTLAAVRGSQASSGTGEAPAYTQPSSQPAPLKPDDFPSLGQLAVASKASTGGQASTPRPSTASSSRASQQANVPSPSQRPASAALPASPTVNSKCRCTRIRAAEELRACFQHLYTKHAAKPMQASMFKDALLAVQQCDSRAPCQQAVEQLMQAATAVLPQQKKFLIAAELKQAKLRLHRANRRADEVLLQVFALLDPVALAACLMVCRSACQTRQHLTSSRAPVVEYRFCRLAMSDPLPLLPFKTRRALAGGRPVWLQLQASAGGSGSGALGPRLLKALTVQQ</sequence>
<dbReference type="InterPro" id="IPR057039">
    <property type="entry name" value="At5g52880_ARM"/>
</dbReference>
<feature type="region of interest" description="Disordered" evidence="1">
    <location>
        <begin position="335"/>
        <end position="413"/>
    </location>
</feature>
<evidence type="ECO:0000313" key="3">
    <source>
        <dbReference type="EMBL" id="GFH23518.1"/>
    </source>
</evidence>
<name>A0A699ZYT5_HAELA</name>
<dbReference type="Pfam" id="PF24104">
    <property type="entry name" value="At5g52880_ARM"/>
    <property type="match status" value="1"/>
</dbReference>
<dbReference type="InterPro" id="IPR013087">
    <property type="entry name" value="Znf_C2H2_type"/>
</dbReference>
<dbReference type="PANTHER" id="PTHR22938:SF0">
    <property type="entry name" value="E3 UBIQUITIN-PROTEIN LIGASE ZNF598"/>
    <property type="match status" value="1"/>
</dbReference>
<evidence type="ECO:0000256" key="1">
    <source>
        <dbReference type="SAM" id="MobiDB-lite"/>
    </source>
</evidence>
<proteinExistence type="predicted"/>
<feature type="region of interest" description="Disordered" evidence="1">
    <location>
        <begin position="249"/>
        <end position="293"/>
    </location>
</feature>